<dbReference type="EMBL" id="JAROCF010000001">
    <property type="protein sequence ID" value="MDN4613332.1"/>
    <property type="molecule type" value="Genomic_DNA"/>
</dbReference>
<keyword evidence="2" id="KW-1003">Cell membrane</keyword>
<dbReference type="InterPro" id="IPR001851">
    <property type="entry name" value="ABC_transp_permease"/>
</dbReference>
<feature type="transmembrane region" description="Helical" evidence="6">
    <location>
        <begin position="179"/>
        <end position="200"/>
    </location>
</feature>
<evidence type="ECO:0000256" key="6">
    <source>
        <dbReference type="SAM" id="Phobius"/>
    </source>
</evidence>
<organism evidence="7 8">
    <name type="scientific">Leifsonia williamsii</name>
    <dbReference type="NCBI Taxonomy" id="3035919"/>
    <lineage>
        <taxon>Bacteria</taxon>
        <taxon>Bacillati</taxon>
        <taxon>Actinomycetota</taxon>
        <taxon>Actinomycetes</taxon>
        <taxon>Micrococcales</taxon>
        <taxon>Microbacteriaceae</taxon>
        <taxon>Leifsonia</taxon>
    </lineage>
</organism>
<feature type="transmembrane region" description="Helical" evidence="6">
    <location>
        <begin position="312"/>
        <end position="330"/>
    </location>
</feature>
<feature type="transmembrane region" description="Helical" evidence="6">
    <location>
        <begin position="257"/>
        <end position="277"/>
    </location>
</feature>
<evidence type="ECO:0000313" key="7">
    <source>
        <dbReference type="EMBL" id="MDN4613332.1"/>
    </source>
</evidence>
<feature type="transmembrane region" description="Helical" evidence="6">
    <location>
        <begin position="32"/>
        <end position="50"/>
    </location>
</feature>
<keyword evidence="4 6" id="KW-1133">Transmembrane helix</keyword>
<proteinExistence type="predicted"/>
<comment type="subcellular location">
    <subcellularLocation>
        <location evidence="1">Cell membrane</location>
        <topology evidence="1">Multi-pass membrane protein</topology>
    </subcellularLocation>
</comment>
<evidence type="ECO:0000313" key="8">
    <source>
        <dbReference type="Proteomes" id="UP001174208"/>
    </source>
</evidence>
<sequence>MTTSTSTPAPAQTPPTLSTPVVETRRRFHWPAWGWSLIGVLAVWLCIVAVRPAAPFDPLAQALSLAPFLVLVALGQMLVITLGPGNIDVSVGTVVSMASYVSVGVGAAAGPVVGIAAAVGAGLGAGLISVIAILVLRVPPIIATLATSLIVQSTTLLLADANRASADAGLRAFVNAKVLGIPVMALVVVAVTVVVGLVLARTRFGLSVLAVGQSPRAAERAGIRVWRVTAITYLVSGGLAGLAGGLLAAFISPSTVLGTSYMLDSVAVVVIGGTLISGGRAVPVGAWTGALFFVLLSGLLNLVGWSVGAQNILKGVLVVAVVVVSTAATGTGRSVLARLRDSLPITKKENTHG</sequence>
<dbReference type="Pfam" id="PF02653">
    <property type="entry name" value="BPD_transp_2"/>
    <property type="match status" value="1"/>
</dbReference>
<dbReference type="Proteomes" id="UP001174208">
    <property type="component" value="Unassembled WGS sequence"/>
</dbReference>
<keyword evidence="8" id="KW-1185">Reference proteome</keyword>
<comment type="caution">
    <text evidence="7">The sequence shown here is derived from an EMBL/GenBank/DDBJ whole genome shotgun (WGS) entry which is preliminary data.</text>
</comment>
<evidence type="ECO:0000256" key="3">
    <source>
        <dbReference type="ARBA" id="ARBA00022692"/>
    </source>
</evidence>
<dbReference type="PANTHER" id="PTHR32196:SF72">
    <property type="entry name" value="RIBOSE IMPORT PERMEASE PROTEIN RBSC"/>
    <property type="match status" value="1"/>
</dbReference>
<evidence type="ECO:0000256" key="5">
    <source>
        <dbReference type="ARBA" id="ARBA00023136"/>
    </source>
</evidence>
<evidence type="ECO:0000256" key="4">
    <source>
        <dbReference type="ARBA" id="ARBA00022989"/>
    </source>
</evidence>
<keyword evidence="5 6" id="KW-0472">Membrane</keyword>
<dbReference type="RefSeq" id="WP_301211435.1">
    <property type="nucleotide sequence ID" value="NZ_JAROCF010000001.1"/>
</dbReference>
<name>A0ABT8K841_9MICO</name>
<feature type="transmembrane region" description="Helical" evidence="6">
    <location>
        <begin position="89"/>
        <end position="109"/>
    </location>
</feature>
<feature type="transmembrane region" description="Helical" evidence="6">
    <location>
        <begin position="230"/>
        <end position="251"/>
    </location>
</feature>
<gene>
    <name evidence="7" type="ORF">P5G50_02600</name>
</gene>
<dbReference type="CDD" id="cd06579">
    <property type="entry name" value="TM_PBP1_transp_AraH_like"/>
    <property type="match status" value="1"/>
</dbReference>
<protein>
    <submittedName>
        <fullName evidence="7">ABC transporter permease</fullName>
    </submittedName>
</protein>
<feature type="transmembrane region" description="Helical" evidence="6">
    <location>
        <begin position="115"/>
        <end position="136"/>
    </location>
</feature>
<dbReference type="PANTHER" id="PTHR32196">
    <property type="entry name" value="ABC TRANSPORTER PERMEASE PROTEIN YPHD-RELATED-RELATED"/>
    <property type="match status" value="1"/>
</dbReference>
<evidence type="ECO:0000256" key="1">
    <source>
        <dbReference type="ARBA" id="ARBA00004651"/>
    </source>
</evidence>
<feature type="transmembrane region" description="Helical" evidence="6">
    <location>
        <begin position="141"/>
        <end position="159"/>
    </location>
</feature>
<feature type="transmembrane region" description="Helical" evidence="6">
    <location>
        <begin position="284"/>
        <end position="306"/>
    </location>
</feature>
<evidence type="ECO:0000256" key="2">
    <source>
        <dbReference type="ARBA" id="ARBA00022475"/>
    </source>
</evidence>
<reference evidence="7" key="1">
    <citation type="submission" date="2023-06" db="EMBL/GenBank/DDBJ databases">
        <title>MT1 and MT2 Draft Genomes of Novel Species.</title>
        <authorList>
            <person name="Venkateswaran K."/>
        </authorList>
    </citation>
    <scope>NUCLEOTIDE SEQUENCE</scope>
    <source>
        <strain evidence="7">F6_8S_P_1B</strain>
    </source>
</reference>
<feature type="transmembrane region" description="Helical" evidence="6">
    <location>
        <begin position="62"/>
        <end position="82"/>
    </location>
</feature>
<keyword evidence="3 6" id="KW-0812">Transmembrane</keyword>
<accession>A0ABT8K841</accession>